<name>A0A9D1YMR2_9FIRM</name>
<dbReference type="AlphaFoldDB" id="A0A9D1YMR2"/>
<dbReference type="EMBL" id="DXDD01000034">
    <property type="protein sequence ID" value="HIY59521.1"/>
    <property type="molecule type" value="Genomic_DNA"/>
</dbReference>
<reference evidence="3" key="1">
    <citation type="journal article" date="2021" name="PeerJ">
        <title>Extensive microbial diversity within the chicken gut microbiome revealed by metagenomics and culture.</title>
        <authorList>
            <person name="Gilroy R."/>
            <person name="Ravi A."/>
            <person name="Getino M."/>
            <person name="Pursley I."/>
            <person name="Horton D.L."/>
            <person name="Alikhan N.F."/>
            <person name="Baker D."/>
            <person name="Gharbi K."/>
            <person name="Hall N."/>
            <person name="Watson M."/>
            <person name="Adriaenssens E.M."/>
            <person name="Foster-Nyarko E."/>
            <person name="Jarju S."/>
            <person name="Secka A."/>
            <person name="Antonio M."/>
            <person name="Oren A."/>
            <person name="Chaudhuri R.R."/>
            <person name="La Ragione R."/>
            <person name="Hildebrand F."/>
            <person name="Pallen M.J."/>
        </authorList>
    </citation>
    <scope>NUCLEOTIDE SEQUENCE</scope>
    <source>
        <strain evidence="3">ChiSxjej3B15-24422</strain>
    </source>
</reference>
<gene>
    <name evidence="3" type="ORF">H9831_02400</name>
</gene>
<dbReference type="InterPro" id="IPR036005">
    <property type="entry name" value="Creatinase/aminopeptidase-like"/>
</dbReference>
<dbReference type="PANTHER" id="PTHR46112">
    <property type="entry name" value="AMINOPEPTIDASE"/>
    <property type="match status" value="1"/>
</dbReference>
<dbReference type="SUPFAM" id="SSF53092">
    <property type="entry name" value="Creatinase/prolidase N-terminal domain"/>
    <property type="match status" value="1"/>
</dbReference>
<dbReference type="Pfam" id="PF01321">
    <property type="entry name" value="Creatinase_N"/>
    <property type="match status" value="1"/>
</dbReference>
<evidence type="ECO:0000259" key="2">
    <source>
        <dbReference type="Pfam" id="PF01321"/>
    </source>
</evidence>
<dbReference type="InterPro" id="IPR000994">
    <property type="entry name" value="Pept_M24"/>
</dbReference>
<evidence type="ECO:0000313" key="3">
    <source>
        <dbReference type="EMBL" id="HIY59521.1"/>
    </source>
</evidence>
<dbReference type="InterPro" id="IPR029149">
    <property type="entry name" value="Creatin/AminoP/Spt16_N"/>
</dbReference>
<feature type="domain" description="Creatinase N-terminal" evidence="2">
    <location>
        <begin position="5"/>
        <end position="133"/>
    </location>
</feature>
<feature type="domain" description="Peptidase M24" evidence="1">
    <location>
        <begin position="140"/>
        <end position="342"/>
    </location>
</feature>
<dbReference type="PANTHER" id="PTHR46112:SF3">
    <property type="entry name" value="AMINOPEPTIDASE YPDF"/>
    <property type="match status" value="1"/>
</dbReference>
<sequence length="359" mass="40179">MYTARLNRVCEELQKMGLDQMIVSDPLSIRYLTGVWVQPYERLYALYVRTDGKHCFFLNNLFVIPEVDLDQVWMSDTDDCIGMVAEHIAKYGADAPLGIDKSWSAGFLLGLMEKNPNAKYVNASCCVDRVRSIKDAYEQEKMRESSRINDACMEKIAAFVKEGMTEKECADQVRALYKEAGCPEGFDTILSFGANAADPHHEPDDTRLKAGDCVVIDMGCVKDGYCSDMTRTFFCKEAPEEYAAIHDLVRRANEKAESIIKPGMRFCDIDKAARDLITEAGYGPYFNHRLGHSIGLQDHEPGDVSSANTACVEEGMTFSIEPGVYLPGKFGVRVEDLVLVTKDGCEVLNHVDKRWKVIG</sequence>
<evidence type="ECO:0000259" key="1">
    <source>
        <dbReference type="Pfam" id="PF00557"/>
    </source>
</evidence>
<dbReference type="InterPro" id="IPR050659">
    <property type="entry name" value="Peptidase_M24B"/>
</dbReference>
<dbReference type="CDD" id="cd01092">
    <property type="entry name" value="APP-like"/>
    <property type="match status" value="1"/>
</dbReference>
<dbReference type="Proteomes" id="UP000824007">
    <property type="component" value="Unassembled WGS sequence"/>
</dbReference>
<dbReference type="Gene3D" id="3.40.350.10">
    <property type="entry name" value="Creatinase/prolidase N-terminal domain"/>
    <property type="match status" value="1"/>
</dbReference>
<reference evidence="3" key="2">
    <citation type="submission" date="2021-04" db="EMBL/GenBank/DDBJ databases">
        <authorList>
            <person name="Gilroy R."/>
        </authorList>
    </citation>
    <scope>NUCLEOTIDE SEQUENCE</scope>
    <source>
        <strain evidence="3">ChiSxjej3B15-24422</strain>
    </source>
</reference>
<dbReference type="Gene3D" id="3.90.230.10">
    <property type="entry name" value="Creatinase/methionine aminopeptidase superfamily"/>
    <property type="match status" value="1"/>
</dbReference>
<comment type="caution">
    <text evidence="3">The sequence shown here is derived from an EMBL/GenBank/DDBJ whole genome shotgun (WGS) entry which is preliminary data.</text>
</comment>
<dbReference type="SUPFAM" id="SSF55920">
    <property type="entry name" value="Creatinase/aminopeptidase"/>
    <property type="match status" value="1"/>
</dbReference>
<proteinExistence type="predicted"/>
<accession>A0A9D1YMR2</accession>
<dbReference type="InterPro" id="IPR000587">
    <property type="entry name" value="Creatinase_N"/>
</dbReference>
<dbReference type="Pfam" id="PF00557">
    <property type="entry name" value="Peptidase_M24"/>
    <property type="match status" value="1"/>
</dbReference>
<evidence type="ECO:0000313" key="4">
    <source>
        <dbReference type="Proteomes" id="UP000824007"/>
    </source>
</evidence>
<protein>
    <submittedName>
        <fullName evidence="3">Xaa-Pro peptidase family protein</fullName>
    </submittedName>
</protein>
<organism evidence="3 4">
    <name type="scientific">Candidatus Eisenbergiella pullistercoris</name>
    <dbReference type="NCBI Taxonomy" id="2838555"/>
    <lineage>
        <taxon>Bacteria</taxon>
        <taxon>Bacillati</taxon>
        <taxon>Bacillota</taxon>
        <taxon>Clostridia</taxon>
        <taxon>Lachnospirales</taxon>
        <taxon>Lachnospiraceae</taxon>
        <taxon>Eisenbergiella</taxon>
    </lineage>
</organism>